<dbReference type="RefSeq" id="WP_035378448.1">
    <property type="nucleotide sequence ID" value="NZ_AZQP01000008.1"/>
</dbReference>
<evidence type="ECO:0000256" key="1">
    <source>
        <dbReference type="ARBA" id="ARBA00022630"/>
    </source>
</evidence>
<name>A0A017RXN7_9CLOT</name>
<evidence type="ECO:0000313" key="4">
    <source>
        <dbReference type="EMBL" id="EYE89159.1"/>
    </source>
</evidence>
<feature type="domain" description="FAD/NAD(P)-binding" evidence="3">
    <location>
        <begin position="5"/>
        <end position="271"/>
    </location>
</feature>
<evidence type="ECO:0000259" key="3">
    <source>
        <dbReference type="Pfam" id="PF07992"/>
    </source>
</evidence>
<dbReference type="PANTHER" id="PTHR48105">
    <property type="entry name" value="THIOREDOXIN REDUCTASE 1-RELATED-RELATED"/>
    <property type="match status" value="1"/>
</dbReference>
<dbReference type="PRINTS" id="PR00368">
    <property type="entry name" value="FADPNR"/>
</dbReference>
<sequence length="287" mass="31287">MNEIYDVVIIGCGPAGLSASINAKIRNKKLLLLGVELCSPKLHKTPIIYNYPGLPNIKGEDLRQSLIRHVESMGIEITKKKADGVYSLGEEFNILCGNETIRSKTCIIATGISYGNDIDGEKEFLGNGVGYCATCDAPLYKGKNVAIIGYTSEGEEEAEFLSEVCSKVYYIPMYKFSSKLKGNIEIINEIPLKIIGNKHASGILFNNSTLNVDGVFLIKETAPMEQLVPGLELYEKHIKVNRNMETNIPGLYAAGDCAGKPYQLAKAVGEGQIAALSAVSYIDKMKH</sequence>
<dbReference type="SUPFAM" id="SSF51905">
    <property type="entry name" value="FAD/NAD(P)-binding domain"/>
    <property type="match status" value="1"/>
</dbReference>
<dbReference type="AlphaFoldDB" id="A0A017RXN7"/>
<dbReference type="GO" id="GO:0016491">
    <property type="term" value="F:oxidoreductase activity"/>
    <property type="evidence" value="ECO:0007669"/>
    <property type="project" value="UniProtKB-KW"/>
</dbReference>
<proteinExistence type="predicted"/>
<reference evidence="4 5" key="1">
    <citation type="journal article" date="2014" name="Genome Announc.">
        <title>Draft Genome Sequence of Fervidicella metallireducens Strain AeBT, an Iron-Reducing Thermoanaerobe from the Great Artesian Basin.</title>
        <authorList>
            <person name="Patel B.K."/>
        </authorList>
    </citation>
    <scope>NUCLEOTIDE SEQUENCE [LARGE SCALE GENOMIC DNA]</scope>
    <source>
        <strain evidence="4 5">AeB</strain>
    </source>
</reference>
<dbReference type="InterPro" id="IPR036188">
    <property type="entry name" value="FAD/NAD-bd_sf"/>
</dbReference>
<gene>
    <name evidence="4" type="ORF">Q428_04270</name>
</gene>
<dbReference type="PRINTS" id="PR00469">
    <property type="entry name" value="PNDRDTASEII"/>
</dbReference>
<comment type="caution">
    <text evidence="4">The sequence shown here is derived from an EMBL/GenBank/DDBJ whole genome shotgun (WGS) entry which is preliminary data.</text>
</comment>
<keyword evidence="2" id="KW-0560">Oxidoreductase</keyword>
<dbReference type="InterPro" id="IPR023753">
    <property type="entry name" value="FAD/NAD-binding_dom"/>
</dbReference>
<accession>A0A017RXN7</accession>
<dbReference type="InterPro" id="IPR050097">
    <property type="entry name" value="Ferredoxin-NADP_redctase_2"/>
</dbReference>
<evidence type="ECO:0000256" key="2">
    <source>
        <dbReference type="ARBA" id="ARBA00023002"/>
    </source>
</evidence>
<keyword evidence="5" id="KW-1185">Reference proteome</keyword>
<dbReference type="OrthoDB" id="9806179at2"/>
<dbReference type="Gene3D" id="3.50.50.60">
    <property type="entry name" value="FAD/NAD(P)-binding domain"/>
    <property type="match status" value="2"/>
</dbReference>
<keyword evidence="1" id="KW-0285">Flavoprotein</keyword>
<protein>
    <submittedName>
        <fullName evidence="4">Thioredoxin reductase</fullName>
    </submittedName>
</protein>
<dbReference type="Proteomes" id="UP000019681">
    <property type="component" value="Unassembled WGS sequence"/>
</dbReference>
<organism evidence="4 5">
    <name type="scientific">Fervidicella metallireducens AeB</name>
    <dbReference type="NCBI Taxonomy" id="1403537"/>
    <lineage>
        <taxon>Bacteria</taxon>
        <taxon>Bacillati</taxon>
        <taxon>Bacillota</taxon>
        <taxon>Clostridia</taxon>
        <taxon>Eubacteriales</taxon>
        <taxon>Clostridiaceae</taxon>
        <taxon>Fervidicella</taxon>
    </lineage>
</organism>
<dbReference type="EMBL" id="AZQP01000008">
    <property type="protein sequence ID" value="EYE89159.1"/>
    <property type="molecule type" value="Genomic_DNA"/>
</dbReference>
<dbReference type="Pfam" id="PF07992">
    <property type="entry name" value="Pyr_redox_2"/>
    <property type="match status" value="1"/>
</dbReference>
<evidence type="ECO:0000313" key="5">
    <source>
        <dbReference type="Proteomes" id="UP000019681"/>
    </source>
</evidence>
<dbReference type="STRING" id="1403537.Q428_04270"/>